<dbReference type="InterPro" id="IPR050266">
    <property type="entry name" value="AB_hydrolase_sf"/>
</dbReference>
<dbReference type="Pfam" id="PF12697">
    <property type="entry name" value="Abhydrolase_6"/>
    <property type="match status" value="1"/>
</dbReference>
<dbReference type="InterPro" id="IPR029058">
    <property type="entry name" value="AB_hydrolase_fold"/>
</dbReference>
<dbReference type="RefSeq" id="WP_168621630.1">
    <property type="nucleotide sequence ID" value="NZ_JAAZQQ010000001.1"/>
</dbReference>
<dbReference type="AlphaFoldDB" id="A0A7X6GVT8"/>
<accession>A0A7X6GVT8</accession>
<evidence type="ECO:0000259" key="2">
    <source>
        <dbReference type="Pfam" id="PF12697"/>
    </source>
</evidence>
<dbReference type="SUPFAM" id="SSF53474">
    <property type="entry name" value="alpha/beta-Hydrolases"/>
    <property type="match status" value="1"/>
</dbReference>
<feature type="domain" description="AB hydrolase-1" evidence="2">
    <location>
        <begin position="27"/>
        <end position="264"/>
    </location>
</feature>
<protein>
    <submittedName>
        <fullName evidence="3">Alpha/beta hydrolase</fullName>
    </submittedName>
</protein>
<reference evidence="3 4" key="1">
    <citation type="submission" date="2020-04" db="EMBL/GenBank/DDBJ databases">
        <authorList>
            <person name="Yoon J."/>
        </authorList>
    </citation>
    <scope>NUCLEOTIDE SEQUENCE [LARGE SCALE GENOMIC DNA]</scope>
    <source>
        <strain evidence="3 4">KMU-115</strain>
    </source>
</reference>
<dbReference type="GO" id="GO:0016787">
    <property type="term" value="F:hydrolase activity"/>
    <property type="evidence" value="ECO:0007669"/>
    <property type="project" value="UniProtKB-KW"/>
</dbReference>
<dbReference type="PANTHER" id="PTHR43798:SF31">
    <property type="entry name" value="AB HYDROLASE SUPERFAMILY PROTEIN YCLE"/>
    <property type="match status" value="1"/>
</dbReference>
<evidence type="ECO:0000313" key="4">
    <source>
        <dbReference type="Proteomes" id="UP000526408"/>
    </source>
</evidence>
<dbReference type="Proteomes" id="UP000526408">
    <property type="component" value="Unassembled WGS sequence"/>
</dbReference>
<sequence length="280" mass="29360">MTTRHATSSDGTRIAYTTAGDPGAPAILLIHGWAQQFTCWQPTLDRLADRFHLVAMDLRGHGASDQPADPAAYTDTALWGDDVQAVIDAERLHRPTLAGWSYGSRVIAAHIATHGDAHLAGIVLAGGILAIGAAREDWMVGAASPGRDRDLYTDDVPRRLAATARFVDACTEQPLDRLTYASLVGANMLCPAHVRRALFGADVDVRPVYAAMACPGLVIHGLSDSVVTPATGEAAARLMPNGRFLGYAGVGHAPFLEAPDRFADDLAGFVAAQGTGGADG</sequence>
<dbReference type="EMBL" id="JAAZQQ010000001">
    <property type="protein sequence ID" value="NKX43248.1"/>
    <property type="molecule type" value="Genomic_DNA"/>
</dbReference>
<dbReference type="GO" id="GO:0016020">
    <property type="term" value="C:membrane"/>
    <property type="evidence" value="ECO:0007669"/>
    <property type="project" value="TreeGrafter"/>
</dbReference>
<comment type="caution">
    <text evidence="3">The sequence shown here is derived from an EMBL/GenBank/DDBJ whole genome shotgun (WGS) entry which is preliminary data.</text>
</comment>
<gene>
    <name evidence="3" type="ORF">HCU73_01485</name>
</gene>
<dbReference type="PANTHER" id="PTHR43798">
    <property type="entry name" value="MONOACYLGLYCEROL LIPASE"/>
    <property type="match status" value="1"/>
</dbReference>
<keyword evidence="1 3" id="KW-0378">Hydrolase</keyword>
<name>A0A7X6GVT8_9RHOB</name>
<proteinExistence type="predicted"/>
<keyword evidence="4" id="KW-1185">Reference proteome</keyword>
<evidence type="ECO:0000313" key="3">
    <source>
        <dbReference type="EMBL" id="NKX43248.1"/>
    </source>
</evidence>
<dbReference type="InterPro" id="IPR000073">
    <property type="entry name" value="AB_hydrolase_1"/>
</dbReference>
<dbReference type="Gene3D" id="3.40.50.1820">
    <property type="entry name" value="alpha/beta hydrolase"/>
    <property type="match status" value="1"/>
</dbReference>
<organism evidence="3 4">
    <name type="scientific">Roseicyclus persicicus</name>
    <dbReference type="NCBI Taxonomy" id="2650661"/>
    <lineage>
        <taxon>Bacteria</taxon>
        <taxon>Pseudomonadati</taxon>
        <taxon>Pseudomonadota</taxon>
        <taxon>Alphaproteobacteria</taxon>
        <taxon>Rhodobacterales</taxon>
        <taxon>Roseobacteraceae</taxon>
        <taxon>Roseicyclus</taxon>
    </lineage>
</organism>
<evidence type="ECO:0000256" key="1">
    <source>
        <dbReference type="ARBA" id="ARBA00022801"/>
    </source>
</evidence>